<keyword evidence="4" id="KW-0547">Nucleotide-binding</keyword>
<feature type="transmembrane region" description="Helical" evidence="8">
    <location>
        <begin position="304"/>
        <end position="323"/>
    </location>
</feature>
<evidence type="ECO:0000256" key="3">
    <source>
        <dbReference type="ARBA" id="ARBA00022692"/>
    </source>
</evidence>
<feature type="transmembrane region" description="Helical" evidence="8">
    <location>
        <begin position="203"/>
        <end position="222"/>
    </location>
</feature>
<dbReference type="EMBL" id="OMOD01000090">
    <property type="protein sequence ID" value="SPF37388.1"/>
    <property type="molecule type" value="Genomic_DNA"/>
</dbReference>
<dbReference type="GO" id="GO:0016020">
    <property type="term" value="C:membrane"/>
    <property type="evidence" value="ECO:0007669"/>
    <property type="project" value="UniProtKB-SubCell"/>
</dbReference>
<feature type="transmembrane region" description="Helical" evidence="8">
    <location>
        <begin position="80"/>
        <end position="101"/>
    </location>
</feature>
<evidence type="ECO:0000256" key="4">
    <source>
        <dbReference type="ARBA" id="ARBA00022741"/>
    </source>
</evidence>
<dbReference type="InterPro" id="IPR009834">
    <property type="entry name" value="Ureide_permease"/>
</dbReference>
<evidence type="ECO:0000256" key="8">
    <source>
        <dbReference type="SAM" id="Phobius"/>
    </source>
</evidence>
<feature type="transmembrane region" description="Helical" evidence="8">
    <location>
        <begin position="134"/>
        <end position="150"/>
    </location>
</feature>
<keyword evidence="5" id="KW-0067">ATP-binding</keyword>
<dbReference type="GO" id="GO:0005274">
    <property type="term" value="F:allantoin:proton symporter activity"/>
    <property type="evidence" value="ECO:0007669"/>
    <property type="project" value="TreeGrafter"/>
</dbReference>
<evidence type="ECO:0000256" key="7">
    <source>
        <dbReference type="ARBA" id="ARBA00023136"/>
    </source>
</evidence>
<dbReference type="GO" id="GO:0005524">
    <property type="term" value="F:ATP binding"/>
    <property type="evidence" value="ECO:0007669"/>
    <property type="project" value="UniProtKB-KW"/>
</dbReference>
<reference evidence="10" key="1">
    <citation type="submission" date="2018-02" db="EMBL/GenBank/DDBJ databases">
        <authorList>
            <person name="Hausmann B."/>
        </authorList>
    </citation>
    <scope>NUCLEOTIDE SEQUENCE [LARGE SCALE GENOMIC DNA]</scope>
    <source>
        <strain evidence="10">Peat soil MAG SbA1</strain>
    </source>
</reference>
<dbReference type="GO" id="GO:0015505">
    <property type="term" value="F:uracil:monoatomic cation symporter activity"/>
    <property type="evidence" value="ECO:0007669"/>
    <property type="project" value="TreeGrafter"/>
</dbReference>
<accession>A0A2U3KCN0</accession>
<keyword evidence="2" id="KW-0813">Transport</keyword>
<dbReference type="InterPro" id="IPR030189">
    <property type="entry name" value="UPS_plant"/>
</dbReference>
<dbReference type="Pfam" id="PF07168">
    <property type="entry name" value="Ureide_permease"/>
    <property type="match status" value="2"/>
</dbReference>
<gene>
    <name evidence="9" type="ORF">SBA1_180016</name>
</gene>
<dbReference type="Proteomes" id="UP000238701">
    <property type="component" value="Unassembled WGS sequence"/>
</dbReference>
<evidence type="ECO:0000256" key="6">
    <source>
        <dbReference type="ARBA" id="ARBA00022989"/>
    </source>
</evidence>
<dbReference type="OrthoDB" id="110585at2"/>
<dbReference type="AlphaFoldDB" id="A0A2U3KCN0"/>
<feature type="transmembrane region" description="Helical" evidence="8">
    <location>
        <begin position="38"/>
        <end position="60"/>
    </location>
</feature>
<sequence>MFTPPNLTIALLMMITSAICWGSWANTYKGVKNYRFELFYWDYAIGIFLMSLVLAFTMGSTGHDASSFLNNIQSADTSNIVSTLVGGAIFNLANLLLVAAIDMAGLAVAFPVSIGIALVVGVMLSYALQPKGNALFLMIGVACALIAVILDGKAYGTLASTGRTVSRKSITLCVVSGVLMGLWNPFVAYATTRGNPLTPYSSIVFLTLGALLSCFIWNVYFMKKPLVGEPMSFAGFFTGPPSGHLLGLFGGVIWGVGTVFNVVAGKVTSYAISYAIGQAAPMVAALWGLLAWKEFSGAGSRAKFYLALMFVFYILAILLVARANG</sequence>
<dbReference type="PANTHER" id="PTHR31081:SF5">
    <property type="entry name" value="UREIDE PERMEASE 1-RELATED"/>
    <property type="match status" value="1"/>
</dbReference>
<keyword evidence="9" id="KW-0762">Sugar transport</keyword>
<keyword evidence="3 8" id="KW-0812">Transmembrane</keyword>
<feature type="transmembrane region" description="Helical" evidence="8">
    <location>
        <begin position="243"/>
        <end position="264"/>
    </location>
</feature>
<feature type="transmembrane region" description="Helical" evidence="8">
    <location>
        <begin position="270"/>
        <end position="292"/>
    </location>
</feature>
<feature type="transmembrane region" description="Helical" evidence="8">
    <location>
        <begin position="108"/>
        <end position="128"/>
    </location>
</feature>
<proteinExistence type="predicted"/>
<name>A0A2U3KCN0_9BACT</name>
<evidence type="ECO:0000256" key="1">
    <source>
        <dbReference type="ARBA" id="ARBA00004141"/>
    </source>
</evidence>
<evidence type="ECO:0000313" key="10">
    <source>
        <dbReference type="Proteomes" id="UP000238701"/>
    </source>
</evidence>
<evidence type="ECO:0000256" key="5">
    <source>
        <dbReference type="ARBA" id="ARBA00022840"/>
    </source>
</evidence>
<organism evidence="9 10">
    <name type="scientific">Candidatus Sulfotelmatobacter kueseliae</name>
    <dbReference type="NCBI Taxonomy" id="2042962"/>
    <lineage>
        <taxon>Bacteria</taxon>
        <taxon>Pseudomonadati</taxon>
        <taxon>Acidobacteriota</taxon>
        <taxon>Terriglobia</taxon>
        <taxon>Terriglobales</taxon>
        <taxon>Candidatus Korobacteraceae</taxon>
        <taxon>Candidatus Sulfotelmatobacter</taxon>
    </lineage>
</organism>
<keyword evidence="6 8" id="KW-1133">Transmembrane helix</keyword>
<evidence type="ECO:0000313" key="9">
    <source>
        <dbReference type="EMBL" id="SPF37388.1"/>
    </source>
</evidence>
<keyword evidence="7 8" id="KW-0472">Membrane</keyword>
<dbReference type="PANTHER" id="PTHR31081">
    <property type="entry name" value="UREIDE PERMEASE 1-RELATED-RELATED"/>
    <property type="match status" value="1"/>
</dbReference>
<feature type="transmembrane region" description="Helical" evidence="8">
    <location>
        <begin position="170"/>
        <end position="191"/>
    </location>
</feature>
<evidence type="ECO:0000256" key="2">
    <source>
        <dbReference type="ARBA" id="ARBA00022448"/>
    </source>
</evidence>
<comment type="subcellular location">
    <subcellularLocation>
        <location evidence="1">Membrane</location>
        <topology evidence="1">Multi-pass membrane protein</topology>
    </subcellularLocation>
</comment>
<feature type="transmembrane region" description="Helical" evidence="8">
    <location>
        <begin position="6"/>
        <end position="26"/>
    </location>
</feature>
<protein>
    <submittedName>
        <fullName evidence="9">Sugar transport family protein</fullName>
    </submittedName>
</protein>